<dbReference type="AlphaFoldDB" id="A0A4V1LPP4"/>
<dbReference type="InterPro" id="IPR050706">
    <property type="entry name" value="Cyclic-di-GMP_PDE-like"/>
</dbReference>
<dbReference type="PANTHER" id="PTHR33121:SF70">
    <property type="entry name" value="SIGNALING PROTEIN YKOW"/>
    <property type="match status" value="1"/>
</dbReference>
<keyword evidence="2" id="KW-0472">Membrane</keyword>
<dbReference type="PROSITE" id="PS50883">
    <property type="entry name" value="EAL"/>
    <property type="match status" value="1"/>
</dbReference>
<evidence type="ECO:0000313" key="5">
    <source>
        <dbReference type="EMBL" id="RXJ61908.1"/>
    </source>
</evidence>
<dbReference type="OrthoDB" id="9777298at2"/>
<sequence length="629" mass="73145">MSLFKQISILLSIVFTILFLLIVNISFNEIKDSAQKSLYQNIQNSVSNISLSITNANADVSAIKTVLNASFDNGNYEKIVFKDVDEKIIYERTKNEEISQNEIPSWFLNLVNIKEVSSSSTISQNWMVLGTLEIFADREVFYTQMYKIFSSLIVTLVVTFILFLVILALTLKSILKPLLMIKEQSDSILENKFIFQDKLPFTLEFKRVTLSINNMVEKIQNIFEHANEILRRNRELIYIDELTKLYNRNYLVLKTSEFLEENSVNHSGFVISIVLTRIDLLNKKIGYEKVDKLFIEISNIIKGLVFLEEANIIARTKASEFMIVLPRVKENEAEDIAKQLSTKLKNLLINIEDEDIKLYMALCSFKDEKNYSELLTKVDSALRQAKLSSQKDYYYLKSSEVYEVKKNFSKILDLAKENEQFNILYKDVISLDSKDIIYETVSFEIKTKDKTYSYNEFISHAIELNLLEEVYLKVIEKILNLNTSNKKLALEIPNNFIKNLPFEKLRKLFNEQYGLQNIIFEIEEESFVKYSSNSALFIDILKDYDFNIAVYNFMGISEDYNYLNMKKPEYIKVNKNFLKLSENFDALNIINKSLSVKLIVTSINDEEDLNIAKNKNVNFISGKITKHIV</sequence>
<protein>
    <submittedName>
        <fullName evidence="5">Diguanylate cyclase</fullName>
    </submittedName>
</protein>
<feature type="transmembrane region" description="Helical" evidence="2">
    <location>
        <begin position="148"/>
        <end position="171"/>
    </location>
</feature>
<organism evidence="5 6">
    <name type="scientific">Halarcobacter anaerophilus</name>
    <dbReference type="NCBI Taxonomy" id="877500"/>
    <lineage>
        <taxon>Bacteria</taxon>
        <taxon>Pseudomonadati</taxon>
        <taxon>Campylobacterota</taxon>
        <taxon>Epsilonproteobacteria</taxon>
        <taxon>Campylobacterales</taxon>
        <taxon>Arcobacteraceae</taxon>
        <taxon>Halarcobacter</taxon>
    </lineage>
</organism>
<comment type="caution">
    <text evidence="5">The sequence shown here is derived from an EMBL/GenBank/DDBJ whole genome shotgun (WGS) entry which is preliminary data.</text>
</comment>
<dbReference type="Proteomes" id="UP000290191">
    <property type="component" value="Unassembled WGS sequence"/>
</dbReference>
<dbReference type="Pfam" id="PF00563">
    <property type="entry name" value="EAL"/>
    <property type="match status" value="1"/>
</dbReference>
<dbReference type="RefSeq" id="WP_129082680.1">
    <property type="nucleotide sequence ID" value="NZ_CP041070.1"/>
</dbReference>
<keyword evidence="2" id="KW-0812">Transmembrane</keyword>
<dbReference type="Pfam" id="PF16448">
    <property type="entry name" value="LapD_MoxY_N"/>
    <property type="match status" value="1"/>
</dbReference>
<dbReference type="SUPFAM" id="SSF141868">
    <property type="entry name" value="EAL domain-like"/>
    <property type="match status" value="1"/>
</dbReference>
<evidence type="ECO:0000313" key="6">
    <source>
        <dbReference type="Proteomes" id="UP000290191"/>
    </source>
</evidence>
<dbReference type="InterPro" id="IPR035919">
    <property type="entry name" value="EAL_sf"/>
</dbReference>
<feature type="domain" description="EAL" evidence="3">
    <location>
        <begin position="405"/>
        <end position="629"/>
    </location>
</feature>
<dbReference type="PROSITE" id="PS50887">
    <property type="entry name" value="GGDEF"/>
    <property type="match status" value="1"/>
</dbReference>
<keyword evidence="1" id="KW-0175">Coiled coil</keyword>
<evidence type="ECO:0000256" key="2">
    <source>
        <dbReference type="SAM" id="Phobius"/>
    </source>
</evidence>
<keyword evidence="6" id="KW-1185">Reference proteome</keyword>
<dbReference type="SMART" id="SM00052">
    <property type="entry name" value="EAL"/>
    <property type="match status" value="1"/>
</dbReference>
<proteinExistence type="predicted"/>
<dbReference type="Gene3D" id="3.30.110.200">
    <property type="match status" value="1"/>
</dbReference>
<dbReference type="InterPro" id="IPR000160">
    <property type="entry name" value="GGDEF_dom"/>
</dbReference>
<feature type="transmembrane region" description="Helical" evidence="2">
    <location>
        <begin position="6"/>
        <end position="27"/>
    </location>
</feature>
<gene>
    <name evidence="5" type="ORF">CRV06_12060</name>
</gene>
<dbReference type="Gene3D" id="6.20.270.20">
    <property type="entry name" value="LapD/MoxY periplasmic domain"/>
    <property type="match status" value="1"/>
</dbReference>
<accession>A0A4V1LPP4</accession>
<dbReference type="PANTHER" id="PTHR33121">
    <property type="entry name" value="CYCLIC DI-GMP PHOSPHODIESTERASE PDEF"/>
    <property type="match status" value="1"/>
</dbReference>
<dbReference type="Gene3D" id="3.20.20.450">
    <property type="entry name" value="EAL domain"/>
    <property type="match status" value="1"/>
</dbReference>
<name>A0A4V1LPP4_9BACT</name>
<keyword evidence="2" id="KW-1133">Transmembrane helix</keyword>
<dbReference type="GO" id="GO:0071111">
    <property type="term" value="F:cyclic-guanylate-specific phosphodiesterase activity"/>
    <property type="evidence" value="ECO:0007669"/>
    <property type="project" value="InterPro"/>
</dbReference>
<dbReference type="EMBL" id="PDKO01000011">
    <property type="protein sequence ID" value="RXJ61908.1"/>
    <property type="molecule type" value="Genomic_DNA"/>
</dbReference>
<dbReference type="InterPro" id="IPR029787">
    <property type="entry name" value="Nucleotide_cyclase"/>
</dbReference>
<dbReference type="InterPro" id="IPR042461">
    <property type="entry name" value="LapD_MoxY_peri_C"/>
</dbReference>
<dbReference type="Pfam" id="PF00990">
    <property type="entry name" value="GGDEF"/>
    <property type="match status" value="1"/>
</dbReference>
<feature type="domain" description="GGDEF" evidence="4">
    <location>
        <begin position="269"/>
        <end position="398"/>
    </location>
</feature>
<dbReference type="InterPro" id="IPR032244">
    <property type="entry name" value="LapD_MoxY_N"/>
</dbReference>
<dbReference type="SMART" id="SM00267">
    <property type="entry name" value="GGDEF"/>
    <property type="match status" value="1"/>
</dbReference>
<feature type="coiled-coil region" evidence="1">
    <location>
        <begin position="330"/>
        <end position="357"/>
    </location>
</feature>
<dbReference type="NCBIfam" id="TIGR00254">
    <property type="entry name" value="GGDEF"/>
    <property type="match status" value="1"/>
</dbReference>
<dbReference type="InterPro" id="IPR001633">
    <property type="entry name" value="EAL_dom"/>
</dbReference>
<evidence type="ECO:0000259" key="3">
    <source>
        <dbReference type="PROSITE" id="PS50883"/>
    </source>
</evidence>
<dbReference type="SUPFAM" id="SSF55073">
    <property type="entry name" value="Nucleotide cyclase"/>
    <property type="match status" value="1"/>
</dbReference>
<evidence type="ECO:0000256" key="1">
    <source>
        <dbReference type="SAM" id="Coils"/>
    </source>
</evidence>
<evidence type="ECO:0000259" key="4">
    <source>
        <dbReference type="PROSITE" id="PS50887"/>
    </source>
</evidence>
<reference evidence="5 6" key="1">
    <citation type="submission" date="2017-10" db="EMBL/GenBank/DDBJ databases">
        <title>Genomics of the genus Arcobacter.</title>
        <authorList>
            <person name="Perez-Cataluna A."/>
            <person name="Figueras M.J."/>
        </authorList>
    </citation>
    <scope>NUCLEOTIDE SEQUENCE [LARGE SCALE GENOMIC DNA]</scope>
    <source>
        <strain evidence="5 6">DSM 24636</strain>
    </source>
</reference>
<dbReference type="InterPro" id="IPR043128">
    <property type="entry name" value="Rev_trsase/Diguanyl_cyclase"/>
</dbReference>
<dbReference type="Gene3D" id="3.30.70.270">
    <property type="match status" value="1"/>
</dbReference>